<evidence type="ECO:0000313" key="1">
    <source>
        <dbReference type="EMBL" id="EFN63744.1"/>
    </source>
</evidence>
<dbReference type="EMBL" id="GL442221">
    <property type="protein sequence ID" value="EFN63744.1"/>
    <property type="molecule type" value="Genomic_DNA"/>
</dbReference>
<protein>
    <submittedName>
        <fullName evidence="1">Uncharacterized protein</fullName>
    </submittedName>
</protein>
<keyword evidence="2" id="KW-1185">Reference proteome</keyword>
<dbReference type="Proteomes" id="UP000000311">
    <property type="component" value="Unassembled WGS sequence"/>
</dbReference>
<dbReference type="AlphaFoldDB" id="E2AS44"/>
<dbReference type="OrthoDB" id="7700790at2759"/>
<sequence length="174" mass="19976">MSEEIMYMPTLPSTFNSLVGKTIKIEIEQPQYLIESVKSLNTYANELRYALIYAVFVTPIQLQIHHMSHTIRTPRQIKVADPKGSFDMQLRKQLEKTAYEWTIGNGKKRQGKKTINTKGKRAIEENLNMKVGPPTPPSSLTDEEILANNRRFILPLIEAKEAAQIYEMHAETMK</sequence>
<evidence type="ECO:0000313" key="2">
    <source>
        <dbReference type="Proteomes" id="UP000000311"/>
    </source>
</evidence>
<accession>E2AS44</accession>
<reference evidence="1 2" key="1">
    <citation type="journal article" date="2010" name="Science">
        <title>Genomic comparison of the ants Camponotus floridanus and Harpegnathos saltator.</title>
        <authorList>
            <person name="Bonasio R."/>
            <person name="Zhang G."/>
            <person name="Ye C."/>
            <person name="Mutti N.S."/>
            <person name="Fang X."/>
            <person name="Qin N."/>
            <person name="Donahue G."/>
            <person name="Yang P."/>
            <person name="Li Q."/>
            <person name="Li C."/>
            <person name="Zhang P."/>
            <person name="Huang Z."/>
            <person name="Berger S.L."/>
            <person name="Reinberg D."/>
            <person name="Wang J."/>
            <person name="Liebig J."/>
        </authorList>
    </citation>
    <scope>NUCLEOTIDE SEQUENCE [LARGE SCALE GENOMIC DNA]</scope>
    <source>
        <strain evidence="2">C129</strain>
    </source>
</reference>
<proteinExistence type="predicted"/>
<gene>
    <name evidence="1" type="ORF">EAG_12050</name>
</gene>
<name>E2AS44_CAMFO</name>
<organism evidence="2">
    <name type="scientific">Camponotus floridanus</name>
    <name type="common">Florida carpenter ant</name>
    <dbReference type="NCBI Taxonomy" id="104421"/>
    <lineage>
        <taxon>Eukaryota</taxon>
        <taxon>Metazoa</taxon>
        <taxon>Ecdysozoa</taxon>
        <taxon>Arthropoda</taxon>
        <taxon>Hexapoda</taxon>
        <taxon>Insecta</taxon>
        <taxon>Pterygota</taxon>
        <taxon>Neoptera</taxon>
        <taxon>Endopterygota</taxon>
        <taxon>Hymenoptera</taxon>
        <taxon>Apocrita</taxon>
        <taxon>Aculeata</taxon>
        <taxon>Formicoidea</taxon>
        <taxon>Formicidae</taxon>
        <taxon>Formicinae</taxon>
        <taxon>Camponotus</taxon>
    </lineage>
</organism>
<dbReference type="OMA" id="HMSHTIR"/>
<dbReference type="InParanoid" id="E2AS44"/>